<name>F4RVM0_MELLP</name>
<organism evidence="3">
    <name type="scientific">Melampsora larici-populina (strain 98AG31 / pathotype 3-4-7)</name>
    <name type="common">Poplar leaf rust fungus</name>
    <dbReference type="NCBI Taxonomy" id="747676"/>
    <lineage>
        <taxon>Eukaryota</taxon>
        <taxon>Fungi</taxon>
        <taxon>Dikarya</taxon>
        <taxon>Basidiomycota</taxon>
        <taxon>Pucciniomycotina</taxon>
        <taxon>Pucciniomycetes</taxon>
        <taxon>Pucciniales</taxon>
        <taxon>Melampsoraceae</taxon>
        <taxon>Melampsora</taxon>
    </lineage>
</organism>
<dbReference type="Proteomes" id="UP000001072">
    <property type="component" value="Unassembled WGS sequence"/>
</dbReference>
<dbReference type="GeneID" id="18935444"/>
<reference evidence="3" key="1">
    <citation type="journal article" date="2011" name="Proc. Natl. Acad. Sci. U.S.A.">
        <title>Obligate biotrophy features unraveled by the genomic analysis of rust fungi.</title>
        <authorList>
            <person name="Duplessis S."/>
            <person name="Cuomo C.A."/>
            <person name="Lin Y.-C."/>
            <person name="Aerts A."/>
            <person name="Tisserant E."/>
            <person name="Veneault-Fourrey C."/>
            <person name="Joly D.L."/>
            <person name="Hacquard S."/>
            <person name="Amselem J."/>
            <person name="Cantarel B.L."/>
            <person name="Chiu R."/>
            <person name="Coutinho P.M."/>
            <person name="Feau N."/>
            <person name="Field M."/>
            <person name="Frey P."/>
            <person name="Gelhaye E."/>
            <person name="Goldberg J."/>
            <person name="Grabherr M.G."/>
            <person name="Kodira C.D."/>
            <person name="Kohler A."/>
            <person name="Kuees U."/>
            <person name="Lindquist E.A."/>
            <person name="Lucas S.M."/>
            <person name="Mago R."/>
            <person name="Mauceli E."/>
            <person name="Morin E."/>
            <person name="Murat C."/>
            <person name="Pangilinan J.L."/>
            <person name="Park R."/>
            <person name="Pearson M."/>
            <person name="Quesneville H."/>
            <person name="Rouhier N."/>
            <person name="Sakthikumar S."/>
            <person name="Salamov A.A."/>
            <person name="Schmutz J."/>
            <person name="Selles B."/>
            <person name="Shapiro H."/>
            <person name="Tanguay P."/>
            <person name="Tuskan G.A."/>
            <person name="Henrissat B."/>
            <person name="Van de Peer Y."/>
            <person name="Rouze P."/>
            <person name="Ellis J.G."/>
            <person name="Dodds P.N."/>
            <person name="Schein J.E."/>
            <person name="Zhong S."/>
            <person name="Hamelin R.C."/>
            <person name="Grigoriev I.V."/>
            <person name="Szabo L.J."/>
            <person name="Martin F."/>
        </authorList>
    </citation>
    <scope>NUCLEOTIDE SEQUENCE [LARGE SCALE GENOMIC DNA]</scope>
    <source>
        <strain evidence="3">98AG31 / pathotype 3-4-7</strain>
    </source>
</reference>
<dbReference type="HOGENOM" id="CLU_005992_1_0_1"/>
<feature type="region of interest" description="Disordered" evidence="1">
    <location>
        <begin position="526"/>
        <end position="576"/>
    </location>
</feature>
<feature type="compositionally biased region" description="Acidic residues" evidence="1">
    <location>
        <begin position="423"/>
        <end position="434"/>
    </location>
</feature>
<dbReference type="EMBL" id="GL883124">
    <property type="protein sequence ID" value="EGG03557.1"/>
    <property type="molecule type" value="Genomic_DNA"/>
</dbReference>
<dbReference type="KEGG" id="mlr:MELLADRAFT_90087"/>
<evidence type="ECO:0000313" key="2">
    <source>
        <dbReference type="EMBL" id="EGG03557.1"/>
    </source>
</evidence>
<feature type="compositionally biased region" description="Basic and acidic residues" evidence="1">
    <location>
        <begin position="969"/>
        <end position="999"/>
    </location>
</feature>
<feature type="region of interest" description="Disordered" evidence="1">
    <location>
        <begin position="422"/>
        <end position="460"/>
    </location>
</feature>
<dbReference type="AlphaFoldDB" id="F4RVM0"/>
<proteinExistence type="predicted"/>
<evidence type="ECO:0008006" key="4">
    <source>
        <dbReference type="Google" id="ProtNLM"/>
    </source>
</evidence>
<feature type="region of interest" description="Disordered" evidence="1">
    <location>
        <begin position="908"/>
        <end position="934"/>
    </location>
</feature>
<feature type="compositionally biased region" description="Basic residues" evidence="1">
    <location>
        <begin position="440"/>
        <end position="450"/>
    </location>
</feature>
<feature type="compositionally biased region" description="Basic residues" evidence="1">
    <location>
        <begin position="1000"/>
        <end position="1014"/>
    </location>
</feature>
<gene>
    <name evidence="2" type="ORF">MELLADRAFT_90087</name>
</gene>
<evidence type="ECO:0000256" key="1">
    <source>
        <dbReference type="SAM" id="MobiDB-lite"/>
    </source>
</evidence>
<feature type="region of interest" description="Disordered" evidence="1">
    <location>
        <begin position="946"/>
        <end position="1014"/>
    </location>
</feature>
<dbReference type="OrthoDB" id="3046222at2759"/>
<protein>
    <recommendedName>
        <fullName evidence="4">GCM domain-containing protein</fullName>
    </recommendedName>
</protein>
<accession>F4RVM0</accession>
<keyword evidence="3" id="KW-1185">Reference proteome</keyword>
<dbReference type="RefSeq" id="XP_007413351.1">
    <property type="nucleotide sequence ID" value="XM_007413289.1"/>
</dbReference>
<sequence>MSPSSTMVASLMNKAFPFIPMDKPYLSSSLKIKSPIFAISDGLIPCEPSHPLMRSGSYDAPPPTNPKKLAETVDKPCSISGCDGYQVHIECHARCRVDTEVDPDDPESTATWSILRHQGIHQHAWPDSKKADPLSKDKLKERILREPKKGPLALKVGHAHTGTEPIDNGLMNDKKDPEGGDKWLLSIIHWARQGMRIVSVSLMPEDTHLSLQTEWMAEVLVYQDKKKPEPYTGGLLSDVTYRFFENGYLLTTSMYNDRIERWVPVLLTWLHELSSSHYKSHFITLLRQIQRSSLSEKDKGLLCEQVVDFSQAQKVGFIDAYMEVFNVYDRNIALSKLHGCEQHFAQSITRMKKNSSIVKPHLQGLWVSKCKALLLPDEPGKDLDSRFDELSRLFPNAKRWIHWWSPADTQAMLFPARKRMELDDPPLDGEEDDAKDSQSKGKRGKKRKPRRRDDLPATTNAQESMHRVYYMLCEGKCGFIEGMVQLLALSQSLERDYRAGRKGVSIAYGTSNKNWEDVVETMGMARPTKRKYQPNDGRAPDTTEELLDDAKTGSKRRKVSKPHQGPGRPKGSQNIIRHSLTTYQSYTKGVTKGTTNRCWQSSTLECLYAMFGPLWGQFSTVNGSNLFAVLMRHFTKRCDAELNQQSIRYVLSRGQTLLHQAILEMDDFAKAAFKLDQHASADGFMHRLFQDHTPSRPSLAPLFSIPVIKREVCSHDNEHLARVTNDSRTALHVPTSLFRDAALGYEDTALLLARWSTDGLLYQTGRICHQCHPIDGPQPKPGEEVGMMYKYIKLDLTDATVAPLHLYFHLDGVVELDAAERSNFMDHTDWPAKFSIGEVEYHIVTRGFWAGAHYWCKVARSVEGIMGVWLYDELRNGGFAQLIERDVTLLAGCNHHTSWEMPFGGGLPALKEKESDTEDIQSPNGLEVSDSEIVGNQGNPPIKIKFKIPMSPSKDVTTVKPGKSNKRKAATEKQKAADDEITLKPSAEEKRKCAAEKRKAAAAKRATSKKAKGK</sequence>
<evidence type="ECO:0000313" key="3">
    <source>
        <dbReference type="Proteomes" id="UP000001072"/>
    </source>
</evidence>
<dbReference type="eggNOG" id="ENOG502S7P8">
    <property type="taxonomic scope" value="Eukaryota"/>
</dbReference>
<dbReference type="InParanoid" id="F4RVM0"/>
<dbReference type="VEuPathDB" id="FungiDB:MELLADRAFT_90087"/>